<dbReference type="NCBIfam" id="TIGR01681">
    <property type="entry name" value="HAD-SF-IIIC"/>
    <property type="match status" value="1"/>
</dbReference>
<evidence type="ECO:0000313" key="3">
    <source>
        <dbReference type="Proteomes" id="UP000292958"/>
    </source>
</evidence>
<feature type="domain" description="BF1531-like N-terminal" evidence="1">
    <location>
        <begin position="95"/>
        <end position="268"/>
    </location>
</feature>
<gene>
    <name evidence="2" type="ORF">BDD14_4045</name>
</gene>
<proteinExistence type="predicted"/>
<evidence type="ECO:0000313" key="2">
    <source>
        <dbReference type="EMBL" id="RZU42460.1"/>
    </source>
</evidence>
<dbReference type="GO" id="GO:0016788">
    <property type="term" value="F:hydrolase activity, acting on ester bonds"/>
    <property type="evidence" value="ECO:0007669"/>
    <property type="project" value="UniProtKB-ARBA"/>
</dbReference>
<dbReference type="InterPro" id="IPR010033">
    <property type="entry name" value="HAD_SF_ppase_IIIC"/>
</dbReference>
<sequence>MGSEAVVLPQKLKVGVEDARELLGQRSAEFWPALRAATRDATDFSEVLSLATLRKKALKAGIVHAPEKTIRVAMVGGSSLYPLHELVQQMIGAAAATGWWETELWKGDYDNYISEILDPESELYASQPDVIFLVPSNQRCTYHGAMTDPHPLQRAEATKIAEDLLSLCRMAHERSGAEVILANFLPAAEFDPGPFRVRTLGSNWSFRKLVNLELGLGAPSYVHICDAEFLATRRGAADAHDPRAWFETKQLYSSDFAVDIAKEVAAIVASLHRSSKKVLALDLDNTLWGGVIGDDGMTGIEIGGTHPRGEAFKQFQLAIASLAKRGVVLAVCSKNDYKNAAEPFEKHPEMVLRLKDIACFQANWEPKSENLRRIAQELNLGLDSIVFVDDNPAEIEIVKQFVPEIETIWLGPDPAEYASQLLNSRFFESRSITGDDLKRGEQYQQQAARSQAMNAGTDMDAYLASLEMHSVISEFTQVDVPRISQLINKSNQFNVTTRRRSEAEVEALLADQEHYGFSVRLADKFGDNGLISVVVVRVEGATAIVDTWLMSCRVLKRQMEDEVVNEIVRVALQRGCTSVVGHYLPTEKNGMVRDLFPRMGFSLVEETPERATYQLITENFEPGKTHIQIDRRAYDAN</sequence>
<evidence type="ECO:0000259" key="1">
    <source>
        <dbReference type="Pfam" id="PF21211"/>
    </source>
</evidence>
<dbReference type="Pfam" id="PF21211">
    <property type="entry name" value="FkbH_N"/>
    <property type="match status" value="1"/>
</dbReference>
<comment type="caution">
    <text evidence="2">The sequence shown here is derived from an EMBL/GenBank/DDBJ whole genome shotgun (WGS) entry which is preliminary data.</text>
</comment>
<dbReference type="Gene3D" id="3.40.50.1110">
    <property type="entry name" value="SGNH hydrolase"/>
    <property type="match status" value="1"/>
</dbReference>
<dbReference type="InterPro" id="IPR010037">
    <property type="entry name" value="FkbH_domain"/>
</dbReference>
<dbReference type="EMBL" id="SHKW01000001">
    <property type="protein sequence ID" value="RZU42460.1"/>
    <property type="molecule type" value="Genomic_DNA"/>
</dbReference>
<dbReference type="InterPro" id="IPR036412">
    <property type="entry name" value="HAD-like_sf"/>
</dbReference>
<dbReference type="OrthoDB" id="323926at2"/>
<protein>
    <submittedName>
        <fullName evidence="2">HAD superfamily phosphatase (TIGR01681 family)/FkbH-like protein</fullName>
    </submittedName>
</protein>
<dbReference type="NCBIfam" id="TIGR01686">
    <property type="entry name" value="FkbH"/>
    <property type="match status" value="1"/>
</dbReference>
<dbReference type="SUPFAM" id="SSF56784">
    <property type="entry name" value="HAD-like"/>
    <property type="match status" value="1"/>
</dbReference>
<dbReference type="Proteomes" id="UP000292958">
    <property type="component" value="Unassembled WGS sequence"/>
</dbReference>
<dbReference type="InterPro" id="IPR049369">
    <property type="entry name" value="BF1531-like_N"/>
</dbReference>
<dbReference type="InterPro" id="IPR023214">
    <property type="entry name" value="HAD_sf"/>
</dbReference>
<reference evidence="2 3" key="1">
    <citation type="submission" date="2019-02" db="EMBL/GenBank/DDBJ databases">
        <title>Genomic Encyclopedia of Archaeal and Bacterial Type Strains, Phase II (KMG-II): from individual species to whole genera.</title>
        <authorList>
            <person name="Goeker M."/>
        </authorList>
    </citation>
    <scope>NUCLEOTIDE SEQUENCE [LARGE SCALE GENOMIC DNA]</scope>
    <source>
        <strain evidence="2 3">DSM 18101</strain>
    </source>
</reference>
<keyword evidence="3" id="KW-1185">Reference proteome</keyword>
<dbReference type="Gene3D" id="3.40.50.1000">
    <property type="entry name" value="HAD superfamily/HAD-like"/>
    <property type="match status" value="1"/>
</dbReference>
<name>A0A4Q7YXH8_9BACT</name>
<dbReference type="RefSeq" id="WP_130420289.1">
    <property type="nucleotide sequence ID" value="NZ_SHKW01000001.1"/>
</dbReference>
<organism evidence="2 3">
    <name type="scientific">Edaphobacter modestus</name>
    <dbReference type="NCBI Taxonomy" id="388466"/>
    <lineage>
        <taxon>Bacteria</taxon>
        <taxon>Pseudomonadati</taxon>
        <taxon>Acidobacteriota</taxon>
        <taxon>Terriglobia</taxon>
        <taxon>Terriglobales</taxon>
        <taxon>Acidobacteriaceae</taxon>
        <taxon>Edaphobacter</taxon>
    </lineage>
</organism>
<accession>A0A4Q7YXH8</accession>
<dbReference type="AlphaFoldDB" id="A0A4Q7YXH8"/>
<dbReference type="InterPro" id="IPR036514">
    <property type="entry name" value="SGNH_hydro_sf"/>
</dbReference>